<gene>
    <name evidence="2" type="ORF">ACFO9K_19540</name>
</gene>
<evidence type="ECO:0000256" key="1">
    <source>
        <dbReference type="SAM" id="MobiDB-lite"/>
    </source>
</evidence>
<protein>
    <submittedName>
        <fullName evidence="2">Uncharacterized protein</fullName>
    </submittedName>
</protein>
<feature type="compositionally biased region" description="Basic and acidic residues" evidence="1">
    <location>
        <begin position="1"/>
        <end position="18"/>
    </location>
</feature>
<feature type="region of interest" description="Disordered" evidence="1">
    <location>
        <begin position="1"/>
        <end position="22"/>
    </location>
</feature>
<dbReference type="RefSeq" id="WP_254267947.1">
    <property type="nucleotide sequence ID" value="NZ_CP100400.1"/>
</dbReference>
<dbReference type="GeneID" id="73046448"/>
<dbReference type="Proteomes" id="UP001595945">
    <property type="component" value="Unassembled WGS sequence"/>
</dbReference>
<accession>A0ABD5Q726</accession>
<sequence length="102" mass="12113">MSTETPERTHDPDRRPSESEYEDLLAERARLADEVETLERRLRRTESRLDAVVARNEQILEARTEAYRERIADTQADNDDDFEWTGRKQGPTLVARLRDWLR</sequence>
<comment type="caution">
    <text evidence="2">The sequence shown here is derived from an EMBL/GenBank/DDBJ whole genome shotgun (WGS) entry which is preliminary data.</text>
</comment>
<keyword evidence="3" id="KW-1185">Reference proteome</keyword>
<organism evidence="2 3">
    <name type="scientific">Halorussus aquaticus</name>
    <dbReference type="NCBI Taxonomy" id="2953748"/>
    <lineage>
        <taxon>Archaea</taxon>
        <taxon>Methanobacteriati</taxon>
        <taxon>Methanobacteriota</taxon>
        <taxon>Stenosarchaea group</taxon>
        <taxon>Halobacteria</taxon>
        <taxon>Halobacteriales</taxon>
        <taxon>Haladaptataceae</taxon>
        <taxon>Halorussus</taxon>
    </lineage>
</organism>
<dbReference type="AlphaFoldDB" id="A0ABD5Q726"/>
<name>A0ABD5Q726_9EURY</name>
<reference evidence="2 3" key="1">
    <citation type="journal article" date="2019" name="Int. J. Syst. Evol. Microbiol.">
        <title>The Global Catalogue of Microorganisms (GCM) 10K type strain sequencing project: providing services to taxonomists for standard genome sequencing and annotation.</title>
        <authorList>
            <consortium name="The Broad Institute Genomics Platform"/>
            <consortium name="The Broad Institute Genome Sequencing Center for Infectious Disease"/>
            <person name="Wu L."/>
            <person name="Ma J."/>
        </authorList>
    </citation>
    <scope>NUCLEOTIDE SEQUENCE [LARGE SCALE GENOMIC DNA]</scope>
    <source>
        <strain evidence="2 3">XZYJ18</strain>
    </source>
</reference>
<evidence type="ECO:0000313" key="2">
    <source>
        <dbReference type="EMBL" id="MFC4826455.1"/>
    </source>
</evidence>
<dbReference type="EMBL" id="JBHSHT010000002">
    <property type="protein sequence ID" value="MFC4826455.1"/>
    <property type="molecule type" value="Genomic_DNA"/>
</dbReference>
<proteinExistence type="predicted"/>
<evidence type="ECO:0000313" key="3">
    <source>
        <dbReference type="Proteomes" id="UP001595945"/>
    </source>
</evidence>